<gene>
    <name evidence="1" type="ORF">CCAP1982_LOCUS9274</name>
</gene>
<proteinExistence type="predicted"/>
<evidence type="ECO:0000313" key="2">
    <source>
        <dbReference type="Proteomes" id="UP000606786"/>
    </source>
</evidence>
<dbReference type="Proteomes" id="UP000606786">
    <property type="component" value="Unassembled WGS sequence"/>
</dbReference>
<sequence length="76" mass="8301">MCGFGYTWGFAGLAAQKEVLFDVSLQSKNILRQDILPGISDQAQKVIQGLDEAEASQGDSPLKLEPGTFCKKRVTR</sequence>
<reference evidence="1" key="1">
    <citation type="submission" date="2020-11" db="EMBL/GenBank/DDBJ databases">
        <authorList>
            <person name="Whitehead M."/>
        </authorList>
    </citation>
    <scope>NUCLEOTIDE SEQUENCE</scope>
    <source>
        <strain evidence="1">EGII</strain>
    </source>
</reference>
<evidence type="ECO:0000313" key="1">
    <source>
        <dbReference type="EMBL" id="CAD7000799.1"/>
    </source>
</evidence>
<dbReference type="AlphaFoldDB" id="A0A811UNX7"/>
<organism evidence="1 2">
    <name type="scientific">Ceratitis capitata</name>
    <name type="common">Mediterranean fruit fly</name>
    <name type="synonym">Tephritis capitata</name>
    <dbReference type="NCBI Taxonomy" id="7213"/>
    <lineage>
        <taxon>Eukaryota</taxon>
        <taxon>Metazoa</taxon>
        <taxon>Ecdysozoa</taxon>
        <taxon>Arthropoda</taxon>
        <taxon>Hexapoda</taxon>
        <taxon>Insecta</taxon>
        <taxon>Pterygota</taxon>
        <taxon>Neoptera</taxon>
        <taxon>Endopterygota</taxon>
        <taxon>Diptera</taxon>
        <taxon>Brachycera</taxon>
        <taxon>Muscomorpha</taxon>
        <taxon>Tephritoidea</taxon>
        <taxon>Tephritidae</taxon>
        <taxon>Ceratitis</taxon>
        <taxon>Ceratitis</taxon>
    </lineage>
</organism>
<comment type="caution">
    <text evidence="1">The sequence shown here is derived from an EMBL/GenBank/DDBJ whole genome shotgun (WGS) entry which is preliminary data.</text>
</comment>
<keyword evidence="2" id="KW-1185">Reference proteome</keyword>
<protein>
    <submittedName>
        <fullName evidence="1">(Mediterranean fruit fly) hypothetical protein</fullName>
    </submittedName>
</protein>
<accession>A0A811UNX7</accession>
<name>A0A811UNX7_CERCA</name>
<dbReference type="EMBL" id="CAJHJT010000023">
    <property type="protein sequence ID" value="CAD7000799.1"/>
    <property type="molecule type" value="Genomic_DNA"/>
</dbReference>